<protein>
    <submittedName>
        <fullName evidence="2">Uncharacterized protein</fullName>
    </submittedName>
</protein>
<proteinExistence type="predicted"/>
<dbReference type="AlphaFoldDB" id="A0A418WW24"/>
<reference evidence="2 3" key="1">
    <citation type="submission" date="2018-09" db="EMBL/GenBank/DDBJ databases">
        <authorList>
            <person name="Zhu H."/>
        </authorList>
    </citation>
    <scope>NUCLEOTIDE SEQUENCE [LARGE SCALE GENOMIC DNA]</scope>
    <source>
        <strain evidence="2 3">K2R10-39</strain>
    </source>
</reference>
<comment type="caution">
    <text evidence="2">The sequence shown here is derived from an EMBL/GenBank/DDBJ whole genome shotgun (WGS) entry which is preliminary data.</text>
</comment>
<evidence type="ECO:0000313" key="3">
    <source>
        <dbReference type="Proteomes" id="UP000285190"/>
    </source>
</evidence>
<dbReference type="OrthoDB" id="8723876at2"/>
<dbReference type="EMBL" id="QYUN01000003">
    <property type="protein sequence ID" value="RJF96885.1"/>
    <property type="molecule type" value="Genomic_DNA"/>
</dbReference>
<feature type="compositionally biased region" description="Basic residues" evidence="1">
    <location>
        <begin position="30"/>
        <end position="43"/>
    </location>
</feature>
<evidence type="ECO:0000313" key="2">
    <source>
        <dbReference type="EMBL" id="RJF96885.1"/>
    </source>
</evidence>
<sequence>MFNNLAGVSEESQNSPADNSGKPRLASISKKAHRYSPHAKSKPKTKEKSAVSTASVQASTDEEDVELLHVAVSSALNVWRKNGLYSFQSLLSTKYEDPLERYALLHNALIEVGREEKRTTEVDFLERSIRSMKADLFMKNGAALRNGLAGKEAMQSLMTTLGANSGIPPASLPELRCVYGAKGIGKFDAPLTPFRMATILHQKFGAANFSGALSELRAKMATDLLPDLRRPQRRHQPPYLWLTLADAAAFNQVQSSFGIACDLRRDLVDKGQVLPRASHVEIAIVILGIAESGKGKASVLVNQIVDTRHMDDLQKAKVAGIVSASVRRLPVTMWPADKMAQRLDLIDELDAMVMDGHRGISPSQVKMESREKEWSEKWARQLSDAQKAAPVSFAAPAA</sequence>
<gene>
    <name evidence="2" type="ORF">D3870_21145</name>
</gene>
<accession>A0A418WW24</accession>
<name>A0A418WW24_9BURK</name>
<dbReference type="RefSeq" id="WP_119743022.1">
    <property type="nucleotide sequence ID" value="NZ_QYUN01000003.1"/>
</dbReference>
<evidence type="ECO:0000256" key="1">
    <source>
        <dbReference type="SAM" id="MobiDB-lite"/>
    </source>
</evidence>
<organism evidence="2 3">
    <name type="scientific">Noviherbaspirillum cavernae</name>
    <dbReference type="NCBI Taxonomy" id="2320862"/>
    <lineage>
        <taxon>Bacteria</taxon>
        <taxon>Pseudomonadati</taxon>
        <taxon>Pseudomonadota</taxon>
        <taxon>Betaproteobacteria</taxon>
        <taxon>Burkholderiales</taxon>
        <taxon>Oxalobacteraceae</taxon>
        <taxon>Noviherbaspirillum</taxon>
    </lineage>
</organism>
<keyword evidence="3" id="KW-1185">Reference proteome</keyword>
<dbReference type="Proteomes" id="UP000285190">
    <property type="component" value="Unassembled WGS sequence"/>
</dbReference>
<feature type="region of interest" description="Disordered" evidence="1">
    <location>
        <begin position="1"/>
        <end position="58"/>
    </location>
</feature>